<comment type="caution">
    <text evidence="15">The sequence shown here is derived from an EMBL/GenBank/DDBJ whole genome shotgun (WGS) entry which is preliminary data.</text>
</comment>
<evidence type="ECO:0000256" key="10">
    <source>
        <dbReference type="ARBA" id="ARBA00023128"/>
    </source>
</evidence>
<feature type="transmembrane region" description="Helical" evidence="14">
    <location>
        <begin position="30"/>
        <end position="52"/>
    </location>
</feature>
<evidence type="ECO:0000256" key="7">
    <source>
        <dbReference type="ARBA" id="ARBA00022792"/>
    </source>
</evidence>
<dbReference type="GO" id="GO:0045271">
    <property type="term" value="C:respiratory chain complex I"/>
    <property type="evidence" value="ECO:0007669"/>
    <property type="project" value="UniProtKB-UniRule"/>
</dbReference>
<evidence type="ECO:0000313" key="16">
    <source>
        <dbReference type="Proteomes" id="UP001374579"/>
    </source>
</evidence>
<keyword evidence="6 14" id="KW-0812">Transmembrane</keyword>
<comment type="subunit">
    <text evidence="13">Complex I is composed of 45 different subunits. Interacts with CARD15, but not with CARD4. Interacts with STAT3, but not with STAT1, STAT2 and STAT5A. Interacts with OLFM4.</text>
</comment>
<evidence type="ECO:0000256" key="13">
    <source>
        <dbReference type="ARBA" id="ARBA00046797"/>
    </source>
</evidence>
<dbReference type="GO" id="GO:0005743">
    <property type="term" value="C:mitochondrial inner membrane"/>
    <property type="evidence" value="ECO:0007669"/>
    <property type="project" value="UniProtKB-SubCell"/>
</dbReference>
<dbReference type="PANTHER" id="PTHR12966:SF0">
    <property type="entry name" value="NADH DEHYDROGENASE [UBIQUINONE] 1 ALPHA SUBCOMPLEX SUBUNIT 13"/>
    <property type="match status" value="1"/>
</dbReference>
<gene>
    <name evidence="15" type="ORF">V1264_002063</name>
</gene>
<name>A0AAN9GPT8_9CAEN</name>
<dbReference type="Pfam" id="PF06212">
    <property type="entry name" value="GRIM-19"/>
    <property type="match status" value="1"/>
</dbReference>
<evidence type="ECO:0000256" key="3">
    <source>
        <dbReference type="ARBA" id="ARBA00018192"/>
    </source>
</evidence>
<evidence type="ECO:0000256" key="9">
    <source>
        <dbReference type="ARBA" id="ARBA00022989"/>
    </source>
</evidence>
<evidence type="ECO:0000256" key="5">
    <source>
        <dbReference type="ARBA" id="ARBA00022660"/>
    </source>
</evidence>
<reference evidence="15 16" key="1">
    <citation type="submission" date="2024-02" db="EMBL/GenBank/DDBJ databases">
        <title>Chromosome-scale genome assembly of the rough periwinkle Littorina saxatilis.</title>
        <authorList>
            <person name="De Jode A."/>
            <person name="Faria R."/>
            <person name="Formenti G."/>
            <person name="Sims Y."/>
            <person name="Smith T.P."/>
            <person name="Tracey A."/>
            <person name="Wood J.M.D."/>
            <person name="Zagrodzka Z.B."/>
            <person name="Johannesson K."/>
            <person name="Butlin R.K."/>
            <person name="Leder E.H."/>
        </authorList>
    </citation>
    <scope>NUCLEOTIDE SEQUENCE [LARGE SCALE GENOMIC DNA]</scope>
    <source>
        <strain evidence="15">Snail1</strain>
        <tissue evidence="15">Muscle</tissue>
    </source>
</reference>
<evidence type="ECO:0000313" key="15">
    <source>
        <dbReference type="EMBL" id="KAK7116373.1"/>
    </source>
</evidence>
<evidence type="ECO:0000256" key="8">
    <source>
        <dbReference type="ARBA" id="ARBA00022982"/>
    </source>
</evidence>
<evidence type="ECO:0000256" key="11">
    <source>
        <dbReference type="ARBA" id="ARBA00023136"/>
    </source>
</evidence>
<dbReference type="EMBL" id="JBAMIC010000001">
    <property type="protein sequence ID" value="KAK7116373.1"/>
    <property type="molecule type" value="Genomic_DNA"/>
</dbReference>
<protein>
    <recommendedName>
        <fullName evidence="3 14">NADH dehydrogenase [ubiquinone] 1 alpha subcomplex subunit 13</fullName>
    </recommendedName>
</protein>
<evidence type="ECO:0000256" key="12">
    <source>
        <dbReference type="ARBA" id="ARBA00045908"/>
    </source>
</evidence>
<dbReference type="Proteomes" id="UP001374579">
    <property type="component" value="Unassembled WGS sequence"/>
</dbReference>
<keyword evidence="5 14" id="KW-0679">Respiratory chain</keyword>
<comment type="function">
    <text evidence="14">Complex I functions in the transfer of electrons from NADH to the respiratory chain. Accessory subunit of the mitochondrial membrane respiratory chain NADH dehydrogenase (Complex I), that is believed not to be involved in catalysis.</text>
</comment>
<evidence type="ECO:0000256" key="2">
    <source>
        <dbReference type="ARBA" id="ARBA00007312"/>
    </source>
</evidence>
<keyword evidence="8 14" id="KW-0249">Electron transport</keyword>
<evidence type="ECO:0000256" key="6">
    <source>
        <dbReference type="ARBA" id="ARBA00022692"/>
    </source>
</evidence>
<dbReference type="PANTHER" id="PTHR12966">
    <property type="entry name" value="NADH DEHYDROGENASE UBIQUINONE 1 ALPHA SUBCOMPLEX SUBUNIT 13"/>
    <property type="match status" value="1"/>
</dbReference>
<keyword evidence="16" id="KW-1185">Reference proteome</keyword>
<accession>A0AAN9GPT8</accession>
<keyword evidence="9 14" id="KW-1133">Transmembrane helix</keyword>
<organism evidence="15 16">
    <name type="scientific">Littorina saxatilis</name>
    <dbReference type="NCBI Taxonomy" id="31220"/>
    <lineage>
        <taxon>Eukaryota</taxon>
        <taxon>Metazoa</taxon>
        <taxon>Spiralia</taxon>
        <taxon>Lophotrochozoa</taxon>
        <taxon>Mollusca</taxon>
        <taxon>Gastropoda</taxon>
        <taxon>Caenogastropoda</taxon>
        <taxon>Littorinimorpha</taxon>
        <taxon>Littorinoidea</taxon>
        <taxon>Littorinidae</taxon>
        <taxon>Littorina</taxon>
    </lineage>
</organism>
<evidence type="ECO:0000256" key="14">
    <source>
        <dbReference type="RuleBase" id="RU368034"/>
    </source>
</evidence>
<comment type="function">
    <text evidence="12">Accessory subunit of the mitochondrial membrane respiratory chain NADH dehydrogenase (Complex I), that is believed not to be involved in catalysis. Complex I functions in the transfer of electrons from NADH to the respiratory chain. The immediate electron acceptor for the enzyme is believed to be ubiquinone. Involved in the interferon/all-trans-retinoic acid (IFN/RA) induced cell death. This apoptotic activity is inhibited by interaction with viral IRF1. Prevents the transactivation of STAT3 target genes. May play a role in CARD15-mediated innate mucosal responses and serve to regulate intestinal epithelial cell responses to microbes.</text>
</comment>
<evidence type="ECO:0000256" key="4">
    <source>
        <dbReference type="ARBA" id="ARBA00022448"/>
    </source>
</evidence>
<keyword evidence="11 14" id="KW-0472">Membrane</keyword>
<comment type="similarity">
    <text evidence="2 14">Belongs to the complex I NDUFA13 subunit family.</text>
</comment>
<dbReference type="AlphaFoldDB" id="A0AAN9GPT8"/>
<comment type="subcellular location">
    <subcellularLocation>
        <location evidence="1 14">Mitochondrion inner membrane</location>
        <topology evidence="1 14">Single-pass membrane protein</topology>
        <orientation evidence="1 14">Matrix side</orientation>
    </subcellularLocation>
</comment>
<evidence type="ECO:0000256" key="1">
    <source>
        <dbReference type="ARBA" id="ARBA00004298"/>
    </source>
</evidence>
<keyword evidence="10 14" id="KW-0496">Mitochondrion</keyword>
<sequence length="149" mass="17687">MAPKGYKQEMPPSGGYADIEWAKRPAPKRIGGIATFGLFSAFTGAMWAAYYFEKRRQKIEELEMRDARIAVQPLLLAEQQRMMLKQFRDNRDEENELMKNVEGWKTGTLWGEPVYNNIRNRWLWPATEEYFAHCPYWEKFNIVYDTLNH</sequence>
<keyword evidence="7 14" id="KW-0999">Mitochondrion inner membrane</keyword>
<proteinExistence type="inferred from homology"/>
<dbReference type="InterPro" id="IPR009346">
    <property type="entry name" value="GRIM-19"/>
</dbReference>
<keyword evidence="4 14" id="KW-0813">Transport</keyword>